<dbReference type="SUPFAM" id="SSF48056">
    <property type="entry name" value="Di-copper centre-containing domain"/>
    <property type="match status" value="1"/>
</dbReference>
<dbReference type="InterPro" id="IPR008922">
    <property type="entry name" value="Di-copper_centre_dom_sf"/>
</dbReference>
<protein>
    <recommendedName>
        <fullName evidence="11">Tyrosinase</fullName>
        <ecNumber evidence="2">1.14.18.1</ecNumber>
    </recommendedName>
    <alternativeName>
        <fullName evidence="12">Monophenol monooxygenase</fullName>
    </alternativeName>
</protein>
<evidence type="ECO:0000259" key="14">
    <source>
        <dbReference type="Pfam" id="PF00264"/>
    </source>
</evidence>
<accession>A0ABN8R5H4</accession>
<dbReference type="PANTHER" id="PTHR11474">
    <property type="entry name" value="TYROSINASE FAMILY MEMBER"/>
    <property type="match status" value="1"/>
</dbReference>
<evidence type="ECO:0000256" key="6">
    <source>
        <dbReference type="ARBA" id="ARBA00023002"/>
    </source>
</evidence>
<dbReference type="Proteomes" id="UP001159405">
    <property type="component" value="Unassembled WGS sequence"/>
</dbReference>
<evidence type="ECO:0000313" key="15">
    <source>
        <dbReference type="EMBL" id="CAH3172625.1"/>
    </source>
</evidence>
<evidence type="ECO:0000256" key="5">
    <source>
        <dbReference type="ARBA" id="ARBA00022729"/>
    </source>
</evidence>
<dbReference type="PANTHER" id="PTHR11474:SF124">
    <property type="entry name" value="TYROSINASE"/>
    <property type="match status" value="1"/>
</dbReference>
<keyword evidence="5" id="KW-0732">Signal</keyword>
<evidence type="ECO:0000256" key="10">
    <source>
        <dbReference type="ARBA" id="ARBA00023180"/>
    </source>
</evidence>
<evidence type="ECO:0000256" key="2">
    <source>
        <dbReference type="ARBA" id="ARBA00011906"/>
    </source>
</evidence>
<dbReference type="InterPro" id="IPR050316">
    <property type="entry name" value="Tyrosinase/Hemocyanin"/>
</dbReference>
<evidence type="ECO:0000256" key="3">
    <source>
        <dbReference type="ARBA" id="ARBA00022692"/>
    </source>
</evidence>
<comment type="caution">
    <text evidence="15">The sequence shown here is derived from an EMBL/GenBank/DDBJ whole genome shotgun (WGS) entry which is preliminary data.</text>
</comment>
<dbReference type="EMBL" id="CALNXK010000175">
    <property type="protein sequence ID" value="CAH3172625.1"/>
    <property type="molecule type" value="Genomic_DNA"/>
</dbReference>
<dbReference type="Gene3D" id="1.10.1280.10">
    <property type="entry name" value="Di-copper center containing domain from catechol oxidase"/>
    <property type="match status" value="1"/>
</dbReference>
<keyword evidence="9" id="KW-0472">Membrane</keyword>
<reference evidence="15 16" key="1">
    <citation type="submission" date="2022-05" db="EMBL/GenBank/DDBJ databases">
        <authorList>
            <consortium name="Genoscope - CEA"/>
            <person name="William W."/>
        </authorList>
    </citation>
    <scope>NUCLEOTIDE SEQUENCE [LARGE SCALE GENOMIC DNA]</scope>
</reference>
<evidence type="ECO:0000256" key="7">
    <source>
        <dbReference type="ARBA" id="ARBA00023008"/>
    </source>
</evidence>
<organism evidence="15 16">
    <name type="scientific">Porites lobata</name>
    <dbReference type="NCBI Taxonomy" id="104759"/>
    <lineage>
        <taxon>Eukaryota</taxon>
        <taxon>Metazoa</taxon>
        <taxon>Cnidaria</taxon>
        <taxon>Anthozoa</taxon>
        <taxon>Hexacorallia</taxon>
        <taxon>Scleractinia</taxon>
        <taxon>Fungiina</taxon>
        <taxon>Poritidae</taxon>
        <taxon>Porites</taxon>
    </lineage>
</organism>
<evidence type="ECO:0000256" key="1">
    <source>
        <dbReference type="ARBA" id="ARBA00001973"/>
    </source>
</evidence>
<evidence type="ECO:0000256" key="8">
    <source>
        <dbReference type="ARBA" id="ARBA00023033"/>
    </source>
</evidence>
<feature type="domain" description="Tyrosinase copper-binding" evidence="14">
    <location>
        <begin position="17"/>
        <end position="80"/>
    </location>
</feature>
<keyword evidence="16" id="KW-1185">Reference proteome</keyword>
<evidence type="ECO:0000256" key="11">
    <source>
        <dbReference type="ARBA" id="ARBA00039304"/>
    </source>
</evidence>
<comment type="subcellular location">
    <subcellularLocation>
        <location evidence="13">Endomembrane system</location>
        <topology evidence="13">Single-pass type I membrane protein</topology>
    </subcellularLocation>
</comment>
<evidence type="ECO:0000256" key="9">
    <source>
        <dbReference type="ARBA" id="ARBA00023136"/>
    </source>
</evidence>
<keyword evidence="10" id="KW-0325">Glycoprotein</keyword>
<keyword evidence="3" id="KW-0812">Transmembrane</keyword>
<gene>
    <name evidence="15" type="ORF">PLOB_00013146</name>
</gene>
<keyword evidence="8" id="KW-0503">Monooxygenase</keyword>
<name>A0ABN8R5H4_9CNID</name>
<keyword evidence="7" id="KW-0186">Copper</keyword>
<sequence length="82" mass="9184">MKFALRFKTFDLPPYGKESSCNFKNILEGYASTKTGYRLPNVHTLHNQVHIVVGGVMGDVSSPSNDPVFPLHHSSVDRILRL</sequence>
<comment type="cofactor">
    <cofactor evidence="1">
        <name>Cu(2+)</name>
        <dbReference type="ChEBI" id="CHEBI:29036"/>
    </cofactor>
</comment>
<evidence type="ECO:0000256" key="13">
    <source>
        <dbReference type="ARBA" id="ARBA00046288"/>
    </source>
</evidence>
<evidence type="ECO:0000256" key="4">
    <source>
        <dbReference type="ARBA" id="ARBA00022723"/>
    </source>
</evidence>
<dbReference type="InterPro" id="IPR002227">
    <property type="entry name" value="Tyrosinase_Cu-bd"/>
</dbReference>
<evidence type="ECO:0000313" key="16">
    <source>
        <dbReference type="Proteomes" id="UP001159405"/>
    </source>
</evidence>
<keyword evidence="4" id="KW-0479">Metal-binding</keyword>
<keyword evidence="6" id="KW-0560">Oxidoreductase</keyword>
<evidence type="ECO:0000256" key="12">
    <source>
        <dbReference type="ARBA" id="ARBA00042251"/>
    </source>
</evidence>
<dbReference type="Pfam" id="PF00264">
    <property type="entry name" value="Tyrosinase"/>
    <property type="match status" value="1"/>
</dbReference>
<dbReference type="EC" id="1.14.18.1" evidence="2"/>
<proteinExistence type="predicted"/>